<dbReference type="InterPro" id="IPR029058">
    <property type="entry name" value="AB_hydrolase_fold"/>
</dbReference>
<dbReference type="Pfam" id="PF00561">
    <property type="entry name" value="Abhydrolase_1"/>
    <property type="match status" value="1"/>
</dbReference>
<dbReference type="InterPro" id="IPR000073">
    <property type="entry name" value="AB_hydrolase_1"/>
</dbReference>
<sequence length="327" mass="35378">MVTFAPYYVHRNVHIYERHLTRQIFAVRPTFMNDASRVGTAPQPLSLANGRLAALSWGRQDAPTWLALHGWLDNAASFTRLAPRLVSALGIRIVAIDFRGHGHSAHAPAGNDYALWDYTHDVLDAMEALGLEQATLLAHSMGAAVSCLLAAALPEKVARLILIDGLGALNTPAQETPSQLRKGLIAHRRPPSRAPRYLDIESAVAARVAGGVTPLDSLTATPLVERNTQATADGKVQMRTDSRLLKPSLVRFTPQQVLAVLAEIQAPVLLIEGEQGILGERAWAAQARQAMPRLTRHVLAGGHHLHLEPQAVERVAEVICLEGCTAS</sequence>
<proteinExistence type="inferred from homology"/>
<dbReference type="SUPFAM" id="SSF53474">
    <property type="entry name" value="alpha/beta-Hydrolases"/>
    <property type="match status" value="1"/>
</dbReference>
<evidence type="ECO:0000313" key="4">
    <source>
        <dbReference type="EMBL" id="SIN61935.1"/>
    </source>
</evidence>
<evidence type="ECO:0000259" key="3">
    <source>
        <dbReference type="Pfam" id="PF00561"/>
    </source>
</evidence>
<protein>
    <submittedName>
        <fullName evidence="4">Pimeloyl-ACP methyl ester carboxylesterase</fullName>
    </submittedName>
</protein>
<dbReference type="AlphaFoldDB" id="A0A1N6DKY2"/>
<dbReference type="PRINTS" id="PR00111">
    <property type="entry name" value="ABHYDROLASE"/>
</dbReference>
<evidence type="ECO:0000256" key="1">
    <source>
        <dbReference type="ARBA" id="ARBA00008645"/>
    </source>
</evidence>
<reference evidence="4 5" key="1">
    <citation type="submission" date="2016-11" db="EMBL/GenBank/DDBJ databases">
        <authorList>
            <person name="Jaros S."/>
            <person name="Januszkiewicz K."/>
            <person name="Wedrychowicz H."/>
        </authorList>
    </citation>
    <scope>NUCLEOTIDE SEQUENCE [LARGE SCALE GENOMIC DNA]</scope>
    <source>
        <strain evidence="4 5">ACAM 239</strain>
    </source>
</reference>
<comment type="similarity">
    <text evidence="1">Belongs to the AB hydrolase superfamily.</text>
</comment>
<dbReference type="Gene3D" id="3.40.50.1820">
    <property type="entry name" value="alpha/beta hydrolase"/>
    <property type="match status" value="1"/>
</dbReference>
<dbReference type="PANTHER" id="PTHR43798">
    <property type="entry name" value="MONOACYLGLYCEROL LIPASE"/>
    <property type="match status" value="1"/>
</dbReference>
<keyword evidence="2" id="KW-0378">Hydrolase</keyword>
<dbReference type="GO" id="GO:0016787">
    <property type="term" value="F:hydrolase activity"/>
    <property type="evidence" value="ECO:0007669"/>
    <property type="project" value="UniProtKB-KW"/>
</dbReference>
<dbReference type="EMBL" id="FSQX01000001">
    <property type="protein sequence ID" value="SIN61935.1"/>
    <property type="molecule type" value="Genomic_DNA"/>
</dbReference>
<gene>
    <name evidence="4" type="ORF">SAMN05878438_0727</name>
</gene>
<accession>A0A1N6DKY2</accession>
<dbReference type="Proteomes" id="UP000185024">
    <property type="component" value="Unassembled WGS sequence"/>
</dbReference>
<dbReference type="GO" id="GO:0016020">
    <property type="term" value="C:membrane"/>
    <property type="evidence" value="ECO:0007669"/>
    <property type="project" value="TreeGrafter"/>
</dbReference>
<dbReference type="PANTHER" id="PTHR43798:SF14">
    <property type="entry name" value="SERINE HYDROLASE-LIKE PROTEIN DDB_G0286239"/>
    <property type="match status" value="1"/>
</dbReference>
<dbReference type="InterPro" id="IPR050266">
    <property type="entry name" value="AB_hydrolase_sf"/>
</dbReference>
<name>A0A1N6DKY2_9GAMM</name>
<organism evidence="4 5">
    <name type="scientific">Vreelandella aquamarina</name>
    <dbReference type="NCBI Taxonomy" id="77097"/>
    <lineage>
        <taxon>Bacteria</taxon>
        <taxon>Pseudomonadati</taxon>
        <taxon>Pseudomonadota</taxon>
        <taxon>Gammaproteobacteria</taxon>
        <taxon>Oceanospirillales</taxon>
        <taxon>Halomonadaceae</taxon>
        <taxon>Vreelandella</taxon>
    </lineage>
</organism>
<evidence type="ECO:0000313" key="5">
    <source>
        <dbReference type="Proteomes" id="UP000185024"/>
    </source>
</evidence>
<feature type="domain" description="AB hydrolase-1" evidence="3">
    <location>
        <begin position="67"/>
        <end position="308"/>
    </location>
</feature>
<evidence type="ECO:0000256" key="2">
    <source>
        <dbReference type="ARBA" id="ARBA00022801"/>
    </source>
</evidence>